<dbReference type="OrthoDB" id="4177740at2759"/>
<gene>
    <name evidence="1" type="ORF">BDW47DRAFT_128642</name>
</gene>
<dbReference type="AlphaFoldDB" id="A0A2I2F2G7"/>
<dbReference type="Proteomes" id="UP000234585">
    <property type="component" value="Unassembled WGS sequence"/>
</dbReference>
<organism evidence="1 2">
    <name type="scientific">Aspergillus candidus</name>
    <dbReference type="NCBI Taxonomy" id="41067"/>
    <lineage>
        <taxon>Eukaryota</taxon>
        <taxon>Fungi</taxon>
        <taxon>Dikarya</taxon>
        <taxon>Ascomycota</taxon>
        <taxon>Pezizomycotina</taxon>
        <taxon>Eurotiomycetes</taxon>
        <taxon>Eurotiomycetidae</taxon>
        <taxon>Eurotiales</taxon>
        <taxon>Aspergillaceae</taxon>
        <taxon>Aspergillus</taxon>
        <taxon>Aspergillus subgen. Circumdati</taxon>
    </lineage>
</organism>
<protein>
    <submittedName>
        <fullName evidence="1">Uncharacterized protein</fullName>
    </submittedName>
</protein>
<proteinExistence type="predicted"/>
<evidence type="ECO:0000313" key="1">
    <source>
        <dbReference type="EMBL" id="PLB34834.1"/>
    </source>
</evidence>
<keyword evidence="2" id="KW-1185">Reference proteome</keyword>
<dbReference type="GeneID" id="36524039"/>
<dbReference type="STRING" id="41067.A0A2I2F2G7"/>
<dbReference type="RefSeq" id="XP_024668846.1">
    <property type="nucleotide sequence ID" value="XM_024816879.1"/>
</dbReference>
<evidence type="ECO:0000313" key="2">
    <source>
        <dbReference type="Proteomes" id="UP000234585"/>
    </source>
</evidence>
<name>A0A2I2F2G7_ASPCN</name>
<reference evidence="1 2" key="1">
    <citation type="submission" date="2017-12" db="EMBL/GenBank/DDBJ databases">
        <authorList>
            <consortium name="DOE Joint Genome Institute"/>
            <person name="Haridas S."/>
            <person name="Kjaerbolling I."/>
            <person name="Vesth T.C."/>
            <person name="Frisvad J.C."/>
            <person name="Nybo J.L."/>
            <person name="Theobald S."/>
            <person name="Kuo A."/>
            <person name="Bowyer P."/>
            <person name="Matsuda Y."/>
            <person name="Mondo S."/>
            <person name="Lyhne E.K."/>
            <person name="Kogle M.E."/>
            <person name="Clum A."/>
            <person name="Lipzen A."/>
            <person name="Salamov A."/>
            <person name="Ngan C.Y."/>
            <person name="Daum C."/>
            <person name="Chiniquy J."/>
            <person name="Barry K."/>
            <person name="LaButti K."/>
            <person name="Simmons B.A."/>
            <person name="Magnuson J.K."/>
            <person name="Mortensen U.H."/>
            <person name="Larsen T.O."/>
            <person name="Grigoriev I.V."/>
            <person name="Baker S.E."/>
            <person name="Andersen M.R."/>
            <person name="Nordberg H.P."/>
            <person name="Cantor M.N."/>
            <person name="Hua S.X."/>
        </authorList>
    </citation>
    <scope>NUCLEOTIDE SEQUENCE [LARGE SCALE GENOMIC DNA]</scope>
    <source>
        <strain evidence="1 2">CBS 102.13</strain>
    </source>
</reference>
<sequence length="255" mass="29423">MAEERPEHLERRMVLVEMEAKIEALHIHELDMSQLKELKIDLKPMSLHGTSARKPFFFLPHSELPEPEDEELNELHEVFDDEDTCFSRPVDRAHQVEVSFTSYTFHFTLVGEAVTPWSTKGVGDYTPYKSVYGYEKPEFGTFHLTDIRGGEFPHSKAVIYNGLEGKNQHLLRGELLILLRIMLGQMRKRRFLHHMVAPVLLISFLGKRGRVIEGYFDGERLILGCTDLYNLRDETALALKDFAEWYLGNPTGDTS</sequence>
<dbReference type="EMBL" id="KZ559171">
    <property type="protein sequence ID" value="PLB34834.1"/>
    <property type="molecule type" value="Genomic_DNA"/>
</dbReference>
<accession>A0A2I2F2G7</accession>